<reference evidence="2 3" key="1">
    <citation type="submission" date="2024-01" db="EMBL/GenBank/DDBJ databases">
        <authorList>
            <person name="Waweru B."/>
        </authorList>
    </citation>
    <scope>NUCLEOTIDE SEQUENCE [LARGE SCALE GENOMIC DNA]</scope>
</reference>
<keyword evidence="3" id="KW-1185">Reference proteome</keyword>
<sequence>MEITDTTMSIRNHKIKCKGVDVTKDRGRLEDTRKIGDKSRDDKSDDNSVVDQK</sequence>
<dbReference type="Proteomes" id="UP001314170">
    <property type="component" value="Unassembled WGS sequence"/>
</dbReference>
<feature type="compositionally biased region" description="Polar residues" evidence="1">
    <location>
        <begin position="1"/>
        <end position="10"/>
    </location>
</feature>
<dbReference type="EMBL" id="CAWUPB010001161">
    <property type="protein sequence ID" value="CAK7344347.1"/>
    <property type="molecule type" value="Genomic_DNA"/>
</dbReference>
<feature type="compositionally biased region" description="Basic and acidic residues" evidence="1">
    <location>
        <begin position="18"/>
        <end position="53"/>
    </location>
</feature>
<accession>A0AAV1S1X5</accession>
<proteinExistence type="predicted"/>
<feature type="region of interest" description="Disordered" evidence="1">
    <location>
        <begin position="1"/>
        <end position="53"/>
    </location>
</feature>
<dbReference type="AlphaFoldDB" id="A0AAV1S1X5"/>
<protein>
    <submittedName>
        <fullName evidence="2">Uncharacterized protein</fullName>
    </submittedName>
</protein>
<evidence type="ECO:0000313" key="2">
    <source>
        <dbReference type="EMBL" id="CAK7344347.1"/>
    </source>
</evidence>
<gene>
    <name evidence="2" type="ORF">DCAF_LOCUS17746</name>
</gene>
<evidence type="ECO:0000313" key="3">
    <source>
        <dbReference type="Proteomes" id="UP001314170"/>
    </source>
</evidence>
<evidence type="ECO:0000256" key="1">
    <source>
        <dbReference type="SAM" id="MobiDB-lite"/>
    </source>
</evidence>
<comment type="caution">
    <text evidence="2">The sequence shown here is derived from an EMBL/GenBank/DDBJ whole genome shotgun (WGS) entry which is preliminary data.</text>
</comment>
<organism evidence="2 3">
    <name type="scientific">Dovyalis caffra</name>
    <dbReference type="NCBI Taxonomy" id="77055"/>
    <lineage>
        <taxon>Eukaryota</taxon>
        <taxon>Viridiplantae</taxon>
        <taxon>Streptophyta</taxon>
        <taxon>Embryophyta</taxon>
        <taxon>Tracheophyta</taxon>
        <taxon>Spermatophyta</taxon>
        <taxon>Magnoliopsida</taxon>
        <taxon>eudicotyledons</taxon>
        <taxon>Gunneridae</taxon>
        <taxon>Pentapetalae</taxon>
        <taxon>rosids</taxon>
        <taxon>fabids</taxon>
        <taxon>Malpighiales</taxon>
        <taxon>Salicaceae</taxon>
        <taxon>Flacourtieae</taxon>
        <taxon>Dovyalis</taxon>
    </lineage>
</organism>
<name>A0AAV1S1X5_9ROSI</name>